<dbReference type="GO" id="GO:0046872">
    <property type="term" value="F:metal ion binding"/>
    <property type="evidence" value="ECO:0007669"/>
    <property type="project" value="UniProtKB-KW"/>
</dbReference>
<reference evidence="6 7" key="1">
    <citation type="journal article" date="2019" name="Int. J. Syst. Evol. Microbiol.">
        <title>Bifidobacterium jacchi sp. nov., isolated from the faeces of a baby common marmoset (Callithrix jacchus).</title>
        <authorList>
            <person name="Modesto M."/>
            <person name="Watanabe K."/>
            <person name="Arita M."/>
            <person name="Satti M."/>
            <person name="Oki K."/>
            <person name="Sciavilla P."/>
            <person name="Patavino C."/>
            <person name="Camma C."/>
            <person name="Michelini S."/>
            <person name="Sgorbati B."/>
            <person name="Mattarelli P."/>
        </authorList>
    </citation>
    <scope>NUCLEOTIDE SEQUENCE [LARGE SCALE GENOMIC DNA]</scope>
    <source>
        <strain evidence="6 7">MRM 9.3</strain>
    </source>
</reference>
<dbReference type="InterPro" id="IPR029060">
    <property type="entry name" value="PIN-like_dom_sf"/>
</dbReference>
<dbReference type="SUPFAM" id="SSF88723">
    <property type="entry name" value="PIN domain-like"/>
    <property type="match status" value="1"/>
</dbReference>
<evidence type="ECO:0000256" key="3">
    <source>
        <dbReference type="ARBA" id="ARBA00022801"/>
    </source>
</evidence>
<keyword evidence="1" id="KW-0540">Nuclease</keyword>
<dbReference type="Gene3D" id="3.40.50.1010">
    <property type="entry name" value="5'-nuclease"/>
    <property type="match status" value="1"/>
</dbReference>
<protein>
    <submittedName>
        <fullName evidence="6">PIN domain-containing protein</fullName>
    </submittedName>
</protein>
<evidence type="ECO:0000259" key="5">
    <source>
        <dbReference type="Pfam" id="PF13470"/>
    </source>
</evidence>
<feature type="domain" description="PIN" evidence="5">
    <location>
        <begin position="14"/>
        <end position="126"/>
    </location>
</feature>
<sequence length="149" mass="16653">MTTCAGSSRTVTSRLLFDTNILVDYAVTNRPEHLPATILMERVAKSEAAGYVTSGSLKDFYYLCRKPLGEPACRQLIRHFLVLLDVLPVGQRECDDSAYSDEPDFEDGLIRAVAERNDLDFIITRDSGAFAHSSVKSMTARQYLALFPR</sequence>
<keyword evidence="4" id="KW-0460">Magnesium</keyword>
<evidence type="ECO:0000313" key="7">
    <source>
        <dbReference type="Proteomes" id="UP000326336"/>
    </source>
</evidence>
<evidence type="ECO:0000313" key="6">
    <source>
        <dbReference type="EMBL" id="KAB5605776.1"/>
    </source>
</evidence>
<keyword evidence="2" id="KW-0479">Metal-binding</keyword>
<dbReference type="Pfam" id="PF13470">
    <property type="entry name" value="PIN_3"/>
    <property type="match status" value="1"/>
</dbReference>
<evidence type="ECO:0000256" key="4">
    <source>
        <dbReference type="ARBA" id="ARBA00022842"/>
    </source>
</evidence>
<dbReference type="InterPro" id="IPR002716">
    <property type="entry name" value="PIN_dom"/>
</dbReference>
<proteinExistence type="predicted"/>
<comment type="caution">
    <text evidence="6">The sequence shown here is derived from an EMBL/GenBank/DDBJ whole genome shotgun (WGS) entry which is preliminary data.</text>
</comment>
<organism evidence="6 7">
    <name type="scientific">Bifidobacterium jacchi</name>
    <dbReference type="NCBI Taxonomy" id="2490545"/>
    <lineage>
        <taxon>Bacteria</taxon>
        <taxon>Bacillati</taxon>
        <taxon>Actinomycetota</taxon>
        <taxon>Actinomycetes</taxon>
        <taxon>Bifidobacteriales</taxon>
        <taxon>Bifidobacteriaceae</taxon>
        <taxon>Bifidobacterium</taxon>
    </lineage>
</organism>
<dbReference type="GO" id="GO:0016787">
    <property type="term" value="F:hydrolase activity"/>
    <property type="evidence" value="ECO:0007669"/>
    <property type="project" value="UniProtKB-KW"/>
</dbReference>
<accession>A0A5N5REV2</accession>
<gene>
    <name evidence="6" type="ORF">EHS19_08700</name>
</gene>
<evidence type="ECO:0000256" key="2">
    <source>
        <dbReference type="ARBA" id="ARBA00022723"/>
    </source>
</evidence>
<dbReference type="AlphaFoldDB" id="A0A5N5REV2"/>
<dbReference type="EMBL" id="RQSP01000037">
    <property type="protein sequence ID" value="KAB5605776.1"/>
    <property type="molecule type" value="Genomic_DNA"/>
</dbReference>
<dbReference type="OrthoDB" id="3232645at2"/>
<evidence type="ECO:0000256" key="1">
    <source>
        <dbReference type="ARBA" id="ARBA00022722"/>
    </source>
</evidence>
<dbReference type="CDD" id="cd09854">
    <property type="entry name" value="PIN_VapC-like"/>
    <property type="match status" value="1"/>
</dbReference>
<keyword evidence="7" id="KW-1185">Reference proteome</keyword>
<name>A0A5N5REV2_9BIFI</name>
<dbReference type="GO" id="GO:0004518">
    <property type="term" value="F:nuclease activity"/>
    <property type="evidence" value="ECO:0007669"/>
    <property type="project" value="UniProtKB-KW"/>
</dbReference>
<keyword evidence="3" id="KW-0378">Hydrolase</keyword>
<dbReference type="Proteomes" id="UP000326336">
    <property type="component" value="Unassembled WGS sequence"/>
</dbReference>